<dbReference type="AlphaFoldDB" id="A0A135UZW6"/>
<name>A0A135UZW6_9PEZI</name>
<evidence type="ECO:0000313" key="2">
    <source>
        <dbReference type="Proteomes" id="UP000070121"/>
    </source>
</evidence>
<comment type="caution">
    <text evidence="1">The sequence shown here is derived from an EMBL/GenBank/DDBJ whole genome shotgun (WGS) entry which is preliminary data.</text>
</comment>
<sequence>MGDGNPLFLLHHFDCDDDLNINILAPSPQPTFVDCRTRHVGMYQQRRRHRLARESATCKEESKIKCTSTTTINIANIETSTANDHKPSAKIKVTMSVPCHTCPPSRDADQVTRPSSQQGPASFGCAALRYSDQGPNYFQPQRLTGSLALRSIRTEWSRAHWTPPTPVFKHFQAARDGFMLSPLYGYVVCETNSMVPPLHLRARRTADDTRMSHASHAIKGILSSIDSPSVYSYIAPSPLVQQVSVDFTTHPRHRR</sequence>
<evidence type="ECO:0000313" key="1">
    <source>
        <dbReference type="EMBL" id="KXH65965.1"/>
    </source>
</evidence>
<gene>
    <name evidence="1" type="ORF">CSAL01_09945</name>
</gene>
<accession>A0A135UZW6</accession>
<protein>
    <submittedName>
        <fullName evidence="1">Uncharacterized protein</fullName>
    </submittedName>
</protein>
<keyword evidence="2" id="KW-1185">Reference proteome</keyword>
<reference evidence="1 2" key="1">
    <citation type="submission" date="2014-02" db="EMBL/GenBank/DDBJ databases">
        <title>The genome sequence of Colletotrichum salicis CBS 607.94.</title>
        <authorList>
            <person name="Baroncelli R."/>
            <person name="Thon M.R."/>
        </authorList>
    </citation>
    <scope>NUCLEOTIDE SEQUENCE [LARGE SCALE GENOMIC DNA]</scope>
    <source>
        <strain evidence="1 2">CBS 607.94</strain>
    </source>
</reference>
<organism evidence="1 2">
    <name type="scientific">Colletotrichum salicis</name>
    <dbReference type="NCBI Taxonomy" id="1209931"/>
    <lineage>
        <taxon>Eukaryota</taxon>
        <taxon>Fungi</taxon>
        <taxon>Dikarya</taxon>
        <taxon>Ascomycota</taxon>
        <taxon>Pezizomycotina</taxon>
        <taxon>Sordariomycetes</taxon>
        <taxon>Hypocreomycetidae</taxon>
        <taxon>Glomerellales</taxon>
        <taxon>Glomerellaceae</taxon>
        <taxon>Colletotrichum</taxon>
        <taxon>Colletotrichum acutatum species complex</taxon>
    </lineage>
</organism>
<dbReference type="Proteomes" id="UP000070121">
    <property type="component" value="Unassembled WGS sequence"/>
</dbReference>
<dbReference type="EMBL" id="JFFI01000776">
    <property type="protein sequence ID" value="KXH65965.1"/>
    <property type="molecule type" value="Genomic_DNA"/>
</dbReference>
<proteinExistence type="predicted"/>